<reference evidence="3" key="1">
    <citation type="submission" date="2022-11" db="UniProtKB">
        <authorList>
            <consortium name="WormBaseParasite"/>
        </authorList>
    </citation>
    <scope>IDENTIFICATION</scope>
</reference>
<name>A0A914HC74_GLORO</name>
<accession>A0A914HC74</accession>
<sequence>MTFRSWKKEFGLPFKSKYSDREKLENHPTFADNDTSEHPMASSDDTLWAWNLAKKKRTEVEQSGNN</sequence>
<evidence type="ECO:0000313" key="3">
    <source>
        <dbReference type="WBParaSite" id="Gr19_v10_g15263.t1"/>
    </source>
</evidence>
<keyword evidence="2" id="KW-1185">Reference proteome</keyword>
<evidence type="ECO:0000256" key="1">
    <source>
        <dbReference type="SAM" id="MobiDB-lite"/>
    </source>
</evidence>
<evidence type="ECO:0000313" key="2">
    <source>
        <dbReference type="Proteomes" id="UP000887572"/>
    </source>
</evidence>
<proteinExistence type="predicted"/>
<dbReference type="Proteomes" id="UP000887572">
    <property type="component" value="Unplaced"/>
</dbReference>
<organism evidence="2 3">
    <name type="scientific">Globodera rostochiensis</name>
    <name type="common">Golden nematode worm</name>
    <name type="synonym">Heterodera rostochiensis</name>
    <dbReference type="NCBI Taxonomy" id="31243"/>
    <lineage>
        <taxon>Eukaryota</taxon>
        <taxon>Metazoa</taxon>
        <taxon>Ecdysozoa</taxon>
        <taxon>Nematoda</taxon>
        <taxon>Chromadorea</taxon>
        <taxon>Rhabditida</taxon>
        <taxon>Tylenchina</taxon>
        <taxon>Tylenchomorpha</taxon>
        <taxon>Tylenchoidea</taxon>
        <taxon>Heteroderidae</taxon>
        <taxon>Heteroderinae</taxon>
        <taxon>Globodera</taxon>
    </lineage>
</organism>
<protein>
    <submittedName>
        <fullName evidence="3">Uncharacterized protein</fullName>
    </submittedName>
</protein>
<dbReference type="AlphaFoldDB" id="A0A914HC74"/>
<dbReference type="WBParaSite" id="Gr19_v10_g15263.t1">
    <property type="protein sequence ID" value="Gr19_v10_g15263.t1"/>
    <property type="gene ID" value="Gr19_v10_g15263"/>
</dbReference>
<feature type="region of interest" description="Disordered" evidence="1">
    <location>
        <begin position="23"/>
        <end position="43"/>
    </location>
</feature>